<dbReference type="EnsemblMetazoa" id="AFUN011480-RA">
    <property type="protein sequence ID" value="AFUN011480-PA"/>
    <property type="gene ID" value="AFUN011480"/>
</dbReference>
<dbReference type="Pfam" id="PF00010">
    <property type="entry name" value="HLH"/>
    <property type="match status" value="1"/>
</dbReference>
<dbReference type="PANTHER" id="PTHR13935">
    <property type="entry name" value="ACHAETE-SCUTE TRANSCRIPTION FACTOR-RELATED"/>
    <property type="match status" value="1"/>
</dbReference>
<feature type="domain" description="BHLH" evidence="4">
    <location>
        <begin position="84"/>
        <end position="148"/>
    </location>
</feature>
<keyword evidence="1" id="KW-0524">Neurogenesis</keyword>
<dbReference type="PANTHER" id="PTHR13935:SF106">
    <property type="entry name" value="ACHAETE-SCUTE COMPLEX PROTEIN T5-RELATED"/>
    <property type="match status" value="1"/>
</dbReference>
<dbReference type="GO" id="GO:0007399">
    <property type="term" value="P:nervous system development"/>
    <property type="evidence" value="ECO:0007669"/>
    <property type="project" value="UniProtKB-KW"/>
</dbReference>
<dbReference type="GO" id="GO:0045944">
    <property type="term" value="P:positive regulation of transcription by RNA polymerase II"/>
    <property type="evidence" value="ECO:0007669"/>
    <property type="project" value="TreeGrafter"/>
</dbReference>
<sequence>MSTGGQTSLNPPKRMKLKENQMVVAVRDFAPATLKRKLPLGNYVSADNVIPAVSAQTFAKQLAHAGAGPGRKRSSSTEPRSGVSAVERRNARERNRVQQVNNGFAALRQRIPDEIAEAFEAGTTARGVHKKLSKVETLRMAVEYIKSLERLLEHSGTGGARVPSFPPDTADTQLPATPPPEPITGQSGNFFLAIKPRTSKLEQTGTGIMAGNGVGALDQTQITIINGHQYMRIPGTNTFQYLDPESLHDEDDSSTERAPPLPDEEEEEEEDTCSSSGDLLSESAIALSPQSNFTLEPDTDSKRDVDSLYHSIVSQPDGTMFDQQQYDDLMLIKSELQDEADLAEDASFLSWFEANQQQLQLQQQLQQHLQQQLQSQQSLLD</sequence>
<evidence type="ECO:0000256" key="3">
    <source>
        <dbReference type="SAM" id="MobiDB-lite"/>
    </source>
</evidence>
<dbReference type="SMART" id="SM00353">
    <property type="entry name" value="HLH"/>
    <property type="match status" value="1"/>
</dbReference>
<feature type="region of interest" description="Disordered" evidence="3">
    <location>
        <begin position="239"/>
        <end position="277"/>
    </location>
</feature>
<protein>
    <recommendedName>
        <fullName evidence="4">BHLH domain-containing protein</fullName>
    </recommendedName>
</protein>
<feature type="compositionally biased region" description="Acidic residues" evidence="3">
    <location>
        <begin position="262"/>
        <end position="272"/>
    </location>
</feature>
<dbReference type="AlphaFoldDB" id="A0A182RYV1"/>
<dbReference type="PROSITE" id="PS50888">
    <property type="entry name" value="BHLH"/>
    <property type="match status" value="1"/>
</dbReference>
<feature type="compositionally biased region" description="Basic and acidic residues" evidence="3">
    <location>
        <begin position="86"/>
        <end position="96"/>
    </location>
</feature>
<dbReference type="SUPFAM" id="SSF47459">
    <property type="entry name" value="HLH, helix-loop-helix DNA-binding domain"/>
    <property type="match status" value="1"/>
</dbReference>
<name>A0A182RYV1_ANOFN</name>
<evidence type="ECO:0000256" key="1">
    <source>
        <dbReference type="ARBA" id="ARBA00022902"/>
    </source>
</evidence>
<keyword evidence="2" id="KW-0238">DNA-binding</keyword>
<dbReference type="STRING" id="62324.A0A182RYV1"/>
<dbReference type="KEGG" id="afun:125762858"/>
<evidence type="ECO:0000259" key="4">
    <source>
        <dbReference type="PROSITE" id="PS50888"/>
    </source>
</evidence>
<evidence type="ECO:0000313" key="5">
    <source>
        <dbReference type="EnsemblMetazoa" id="AFUN011480-PA"/>
    </source>
</evidence>
<feature type="region of interest" description="Disordered" evidence="3">
    <location>
        <begin position="64"/>
        <end position="97"/>
    </location>
</feature>
<dbReference type="Gene3D" id="4.10.280.10">
    <property type="entry name" value="Helix-loop-helix DNA-binding domain"/>
    <property type="match status" value="1"/>
</dbReference>
<evidence type="ECO:0000256" key="2">
    <source>
        <dbReference type="ARBA" id="ARBA00023125"/>
    </source>
</evidence>
<dbReference type="GO" id="GO:0000981">
    <property type="term" value="F:DNA-binding transcription factor activity, RNA polymerase II-specific"/>
    <property type="evidence" value="ECO:0007669"/>
    <property type="project" value="TreeGrafter"/>
</dbReference>
<organism evidence="5">
    <name type="scientific">Anopheles funestus</name>
    <name type="common">African malaria mosquito</name>
    <dbReference type="NCBI Taxonomy" id="62324"/>
    <lineage>
        <taxon>Eukaryota</taxon>
        <taxon>Metazoa</taxon>
        <taxon>Ecdysozoa</taxon>
        <taxon>Arthropoda</taxon>
        <taxon>Hexapoda</taxon>
        <taxon>Insecta</taxon>
        <taxon>Pterygota</taxon>
        <taxon>Neoptera</taxon>
        <taxon>Endopterygota</taxon>
        <taxon>Diptera</taxon>
        <taxon>Nematocera</taxon>
        <taxon>Culicoidea</taxon>
        <taxon>Culicidae</taxon>
        <taxon>Anophelinae</taxon>
        <taxon>Anopheles</taxon>
    </lineage>
</organism>
<dbReference type="CDD" id="cd19744">
    <property type="entry name" value="bHLH_TS_dAS-C_like"/>
    <property type="match status" value="1"/>
</dbReference>
<dbReference type="VEuPathDB" id="VectorBase:AFUN011480"/>
<dbReference type="GO" id="GO:0000977">
    <property type="term" value="F:RNA polymerase II transcription regulatory region sequence-specific DNA binding"/>
    <property type="evidence" value="ECO:0007669"/>
    <property type="project" value="TreeGrafter"/>
</dbReference>
<dbReference type="OrthoDB" id="5976910at2759"/>
<dbReference type="CTD" id="30985"/>
<accession>A0A182RYV1</accession>
<dbReference type="VEuPathDB" id="VectorBase:AFUN2_006812"/>
<dbReference type="InterPro" id="IPR011598">
    <property type="entry name" value="bHLH_dom"/>
</dbReference>
<reference evidence="5" key="1">
    <citation type="submission" date="2020-05" db="UniProtKB">
        <authorList>
            <consortium name="EnsemblMetazoa"/>
        </authorList>
    </citation>
    <scope>IDENTIFICATION</scope>
    <source>
        <strain evidence="5">FUMOZ</strain>
    </source>
</reference>
<dbReference type="GO" id="GO:0046983">
    <property type="term" value="F:protein dimerization activity"/>
    <property type="evidence" value="ECO:0007669"/>
    <property type="project" value="InterPro"/>
</dbReference>
<dbReference type="RefSeq" id="XP_049281377.1">
    <property type="nucleotide sequence ID" value="XM_049425420.1"/>
</dbReference>
<dbReference type="GO" id="GO:0090575">
    <property type="term" value="C:RNA polymerase II transcription regulator complex"/>
    <property type="evidence" value="ECO:0007669"/>
    <property type="project" value="TreeGrafter"/>
</dbReference>
<dbReference type="GeneID" id="125762858"/>
<proteinExistence type="predicted"/>
<dbReference type="InterPro" id="IPR015660">
    <property type="entry name" value="MASH1/Ascl1a-like"/>
</dbReference>
<dbReference type="InterPro" id="IPR036638">
    <property type="entry name" value="HLH_DNA-bd_sf"/>
</dbReference>
<feature type="region of interest" description="Disordered" evidence="3">
    <location>
        <begin position="156"/>
        <end position="183"/>
    </location>
</feature>